<reference evidence="1 2" key="1">
    <citation type="submission" date="2020-08" db="EMBL/GenBank/DDBJ databases">
        <title>The Agave Microbiome: Exploring the role of microbial communities in plant adaptations to desert environments.</title>
        <authorList>
            <person name="Partida-Martinez L.P."/>
        </authorList>
    </citation>
    <scope>NUCLEOTIDE SEQUENCE [LARGE SCALE GENOMIC DNA]</scope>
    <source>
        <strain evidence="1 2">AS2.23</strain>
    </source>
</reference>
<evidence type="ECO:0000313" key="2">
    <source>
        <dbReference type="Proteomes" id="UP000533269"/>
    </source>
</evidence>
<organism evidence="1 2">
    <name type="scientific">Kineococcus radiotolerans</name>
    <dbReference type="NCBI Taxonomy" id="131568"/>
    <lineage>
        <taxon>Bacteria</taxon>
        <taxon>Bacillati</taxon>
        <taxon>Actinomycetota</taxon>
        <taxon>Actinomycetes</taxon>
        <taxon>Kineosporiales</taxon>
        <taxon>Kineosporiaceae</taxon>
        <taxon>Kineococcus</taxon>
    </lineage>
</organism>
<evidence type="ECO:0000313" key="1">
    <source>
        <dbReference type="EMBL" id="MBB2900477.1"/>
    </source>
</evidence>
<sequence>MVTEPPTAPWPPFIGTPATESLTVAFAGFDGAAARLAEVIDAAGEDPATGVIVMVNVELSALLWFARSAVEHLAHLRADRQWRTYLNTMAPAEDRDLLRAFGWARNHAAHALARTAGYDPGLLPSDTLYPADDLCPRATQWVWRSRAELPEPDQDRPGGEAAYDAALASRALILTVQAMATWLTRTDEALAGLSVNRGSSAS</sequence>
<dbReference type="RefSeq" id="WP_183390707.1">
    <property type="nucleotide sequence ID" value="NZ_JACHVY010000001.1"/>
</dbReference>
<proteinExistence type="predicted"/>
<accession>A0A7W4TL37</accession>
<gene>
    <name evidence="1" type="ORF">FHR75_001265</name>
</gene>
<name>A0A7W4TL37_KINRA</name>
<comment type="caution">
    <text evidence="1">The sequence shown here is derived from an EMBL/GenBank/DDBJ whole genome shotgun (WGS) entry which is preliminary data.</text>
</comment>
<protein>
    <submittedName>
        <fullName evidence="1">Uncharacterized protein</fullName>
    </submittedName>
</protein>
<reference evidence="1 2" key="2">
    <citation type="submission" date="2020-08" db="EMBL/GenBank/DDBJ databases">
        <authorList>
            <person name="Partida-Martinez L."/>
            <person name="Huntemann M."/>
            <person name="Clum A."/>
            <person name="Wang J."/>
            <person name="Palaniappan K."/>
            <person name="Ritter S."/>
            <person name="Chen I.-M."/>
            <person name="Stamatis D."/>
            <person name="Reddy T."/>
            <person name="O'Malley R."/>
            <person name="Daum C."/>
            <person name="Shapiro N."/>
            <person name="Ivanova N."/>
            <person name="Kyrpides N."/>
            <person name="Woyke T."/>
        </authorList>
    </citation>
    <scope>NUCLEOTIDE SEQUENCE [LARGE SCALE GENOMIC DNA]</scope>
    <source>
        <strain evidence="1 2">AS2.23</strain>
    </source>
</reference>
<dbReference type="Proteomes" id="UP000533269">
    <property type="component" value="Unassembled WGS sequence"/>
</dbReference>
<dbReference type="AlphaFoldDB" id="A0A7W4TL37"/>
<dbReference type="EMBL" id="JACHVY010000001">
    <property type="protein sequence ID" value="MBB2900477.1"/>
    <property type="molecule type" value="Genomic_DNA"/>
</dbReference>